<sequence>MVKVNWARKSSHRAWRGVMSFLVRMEETTVLSVRMVKYCPSRYSTLGAANVHLLSLAYDGENFAKVFEVGFEGGAKDEVIIKVDHDTDFEEVAKDVIHGGLECGGGIGESEEHHEEFVVPEARAKGGLVGVLLADVDLVEATAEINLGEILGSTEAIKKLGYAREWVLVLDRDPIQGTIVCAHAKFRGAVLLNEETTGSEGGGARLNESFLKEFIKLSLHLFGLGDGELVWGATRRRVVGLEINGVGYTAIGR</sequence>
<dbReference type="OrthoDB" id="2693386at2759"/>
<organism evidence="1 2">
    <name type="scientific">Chara braunii</name>
    <name type="common">Braun's stonewort</name>
    <dbReference type="NCBI Taxonomy" id="69332"/>
    <lineage>
        <taxon>Eukaryota</taxon>
        <taxon>Viridiplantae</taxon>
        <taxon>Streptophyta</taxon>
        <taxon>Charophyceae</taxon>
        <taxon>Charales</taxon>
        <taxon>Characeae</taxon>
        <taxon>Chara</taxon>
    </lineage>
</organism>
<keyword evidence="2" id="KW-1185">Reference proteome</keyword>
<dbReference type="Proteomes" id="UP000265515">
    <property type="component" value="Unassembled WGS sequence"/>
</dbReference>
<gene>
    <name evidence="1" type="ORF">CBR_g37484</name>
</gene>
<protein>
    <submittedName>
        <fullName evidence="1">Uncharacterized protein</fullName>
    </submittedName>
</protein>
<name>A0A388LN91_CHABU</name>
<comment type="caution">
    <text evidence="1">The sequence shown here is derived from an EMBL/GenBank/DDBJ whole genome shotgun (WGS) entry which is preliminary data.</text>
</comment>
<proteinExistence type="predicted"/>
<accession>A0A388LN91</accession>
<dbReference type="AlphaFoldDB" id="A0A388LN91"/>
<reference evidence="1 2" key="1">
    <citation type="journal article" date="2018" name="Cell">
        <title>The Chara Genome: Secondary Complexity and Implications for Plant Terrestrialization.</title>
        <authorList>
            <person name="Nishiyama T."/>
            <person name="Sakayama H."/>
            <person name="Vries J.D."/>
            <person name="Buschmann H."/>
            <person name="Saint-Marcoux D."/>
            <person name="Ullrich K.K."/>
            <person name="Haas F.B."/>
            <person name="Vanderstraeten L."/>
            <person name="Becker D."/>
            <person name="Lang D."/>
            <person name="Vosolsobe S."/>
            <person name="Rombauts S."/>
            <person name="Wilhelmsson P.K.I."/>
            <person name="Janitza P."/>
            <person name="Kern R."/>
            <person name="Heyl A."/>
            <person name="Rumpler F."/>
            <person name="Villalobos L.I.A.C."/>
            <person name="Clay J.M."/>
            <person name="Skokan R."/>
            <person name="Toyoda A."/>
            <person name="Suzuki Y."/>
            <person name="Kagoshima H."/>
            <person name="Schijlen E."/>
            <person name="Tajeshwar N."/>
            <person name="Catarino B."/>
            <person name="Hetherington A.J."/>
            <person name="Saltykova A."/>
            <person name="Bonnot C."/>
            <person name="Breuninger H."/>
            <person name="Symeonidi A."/>
            <person name="Radhakrishnan G.V."/>
            <person name="Van Nieuwerburgh F."/>
            <person name="Deforce D."/>
            <person name="Chang C."/>
            <person name="Karol K.G."/>
            <person name="Hedrich R."/>
            <person name="Ulvskov P."/>
            <person name="Glockner G."/>
            <person name="Delwiche C.F."/>
            <person name="Petrasek J."/>
            <person name="Van de Peer Y."/>
            <person name="Friml J."/>
            <person name="Beilby M."/>
            <person name="Dolan L."/>
            <person name="Kohara Y."/>
            <person name="Sugano S."/>
            <person name="Fujiyama A."/>
            <person name="Delaux P.-M."/>
            <person name="Quint M."/>
            <person name="TheiBen G."/>
            <person name="Hagemann M."/>
            <person name="Harholt J."/>
            <person name="Dunand C."/>
            <person name="Zachgo S."/>
            <person name="Langdale J."/>
            <person name="Maumus F."/>
            <person name="Straeten D.V.D."/>
            <person name="Gould S.B."/>
            <person name="Rensing S.A."/>
        </authorList>
    </citation>
    <scope>NUCLEOTIDE SEQUENCE [LARGE SCALE GENOMIC DNA]</scope>
    <source>
        <strain evidence="1 2">S276</strain>
    </source>
</reference>
<evidence type="ECO:0000313" key="2">
    <source>
        <dbReference type="Proteomes" id="UP000265515"/>
    </source>
</evidence>
<evidence type="ECO:0000313" key="1">
    <source>
        <dbReference type="EMBL" id="GBG83683.1"/>
    </source>
</evidence>
<dbReference type="Gramene" id="GBG83683">
    <property type="protein sequence ID" value="GBG83683"/>
    <property type="gene ID" value="CBR_g37484"/>
</dbReference>
<dbReference type="EMBL" id="BFEA01000447">
    <property type="protein sequence ID" value="GBG83683.1"/>
    <property type="molecule type" value="Genomic_DNA"/>
</dbReference>